<dbReference type="AlphaFoldDB" id="A0A103XNT9"/>
<dbReference type="EMBL" id="LEKV01004568">
    <property type="protein sequence ID" value="KVH94143.1"/>
    <property type="molecule type" value="Genomic_DNA"/>
</dbReference>
<feature type="compositionally biased region" description="Basic and acidic residues" evidence="1">
    <location>
        <begin position="717"/>
        <end position="730"/>
    </location>
</feature>
<dbReference type="OMA" id="DKHYRSP"/>
<evidence type="ECO:0000256" key="1">
    <source>
        <dbReference type="SAM" id="MobiDB-lite"/>
    </source>
</evidence>
<feature type="compositionally biased region" description="Polar residues" evidence="1">
    <location>
        <begin position="698"/>
        <end position="709"/>
    </location>
</feature>
<feature type="region of interest" description="Disordered" evidence="1">
    <location>
        <begin position="698"/>
        <end position="764"/>
    </location>
</feature>
<name>A0A103XNT9_CYNCS</name>
<comment type="caution">
    <text evidence="2">The sequence shown here is derived from an EMBL/GenBank/DDBJ whole genome shotgun (WGS) entry which is preliminary data.</text>
</comment>
<protein>
    <submittedName>
        <fullName evidence="2">Uncharacterized protein</fullName>
    </submittedName>
</protein>
<dbReference type="PANTHER" id="PTHR37722">
    <property type="entry name" value="OS01G0167700 PROTEIN"/>
    <property type="match status" value="1"/>
</dbReference>
<gene>
    <name evidence="2" type="ORF">Ccrd_003802</name>
</gene>
<feature type="region of interest" description="Disordered" evidence="1">
    <location>
        <begin position="51"/>
        <end position="70"/>
    </location>
</feature>
<dbReference type="Gramene" id="KVH94143">
    <property type="protein sequence ID" value="KVH94143"/>
    <property type="gene ID" value="Ccrd_003802"/>
</dbReference>
<accession>A0A103XNT9</accession>
<dbReference type="Proteomes" id="UP000243975">
    <property type="component" value="Unassembled WGS sequence"/>
</dbReference>
<keyword evidence="3" id="KW-1185">Reference proteome</keyword>
<evidence type="ECO:0000313" key="3">
    <source>
        <dbReference type="Proteomes" id="UP000243975"/>
    </source>
</evidence>
<dbReference type="PANTHER" id="PTHR37722:SF2">
    <property type="entry name" value="OS01G0167700 PROTEIN"/>
    <property type="match status" value="1"/>
</dbReference>
<sequence length="764" mass="86992">MFHFDTEKAILAASEIFWLCLNEEIFSPESQHRRGIWFLPKSTRQKQYFEERKRQQQHSSSGLESYSDDKVPCRPCHENNRSLDVLSLLNLTKNGQDLTSRFPEDCSSILPESLLSNLYQELRPITWRRRFLFDFSSSSHLDASKKNDDKEPKKMITDHVDHNLSVVDMLGDDGQNSISRGSLVHEDHVAFSVEGLGRVEMETPVHSPQQPTRNFSCGFPTPSKISKRSHSSKNLNCSLEDQFPELIMVGEESWLHDVKDFLSNDEFYDIRVEQDRYQWHEKSSFFGDKFLDDICGLSWKNWPSDLGSSMMNHMRSRNCDKPDFSFEGLHMQRRRGGAREAGSFNISELSSPYKHQREHGYDLSPSRFKTEGRLFSFGLDGDEDITRYAKFFGAHMQFAGKCLTNIDNGSYPTIDGYCEFSEMAHCSAWPSFATEDARDCLSLSSEDSCLSHTGDDLKKMHINNYLSMLELLNNTIMFLNVVWHEGTKNLSFNSTEKRKIRGHEADSRIPLDKFSTKKKTNTQEFCMKRLNTWQQESVICSRTRNRMSGLSTPGDDWLFGDQCNIENVKLGYANMNASETQKASPFGCKHWTEDPFESGFNPELYVDDKPSALRSEHDAVSDNFFSVKVASQQVNPGPSSPIHPNINVECGHQESFDDLLKEEKDSPKIQLSVSTRENKSIILPSISSMLHQHEENCHQSNYSSSTNGGPTDFLDSEDNHSHFEESKVKTPEIAPGPDAVLSPVCSEGGSSSVEMPGSWKVVMP</sequence>
<evidence type="ECO:0000313" key="2">
    <source>
        <dbReference type="EMBL" id="KVH94143.1"/>
    </source>
</evidence>
<proteinExistence type="predicted"/>
<organism evidence="2 3">
    <name type="scientific">Cynara cardunculus var. scolymus</name>
    <name type="common">Globe artichoke</name>
    <name type="synonym">Cynara scolymus</name>
    <dbReference type="NCBI Taxonomy" id="59895"/>
    <lineage>
        <taxon>Eukaryota</taxon>
        <taxon>Viridiplantae</taxon>
        <taxon>Streptophyta</taxon>
        <taxon>Embryophyta</taxon>
        <taxon>Tracheophyta</taxon>
        <taxon>Spermatophyta</taxon>
        <taxon>Magnoliopsida</taxon>
        <taxon>eudicotyledons</taxon>
        <taxon>Gunneridae</taxon>
        <taxon>Pentapetalae</taxon>
        <taxon>asterids</taxon>
        <taxon>campanulids</taxon>
        <taxon>Asterales</taxon>
        <taxon>Asteraceae</taxon>
        <taxon>Carduoideae</taxon>
        <taxon>Cardueae</taxon>
        <taxon>Carduinae</taxon>
        <taxon>Cynara</taxon>
    </lineage>
</organism>
<reference evidence="2 3" key="1">
    <citation type="journal article" date="2016" name="Sci. Rep.">
        <title>The genome sequence of the outbreeding globe artichoke constructed de novo incorporating a phase-aware low-pass sequencing strategy of F1 progeny.</title>
        <authorList>
            <person name="Scaglione D."/>
            <person name="Reyes-Chin-Wo S."/>
            <person name="Acquadro A."/>
            <person name="Froenicke L."/>
            <person name="Portis E."/>
            <person name="Beitel C."/>
            <person name="Tirone M."/>
            <person name="Mauro R."/>
            <person name="Lo Monaco A."/>
            <person name="Mauromicale G."/>
            <person name="Faccioli P."/>
            <person name="Cattivelli L."/>
            <person name="Rieseberg L."/>
            <person name="Michelmore R."/>
            <person name="Lanteri S."/>
        </authorList>
    </citation>
    <scope>NUCLEOTIDE SEQUENCE [LARGE SCALE GENOMIC DNA]</scope>
    <source>
        <strain evidence="2">2C</strain>
    </source>
</reference>